<name>A0A9D4DXZ8_DREPO</name>
<evidence type="ECO:0000313" key="2">
    <source>
        <dbReference type="Proteomes" id="UP000828390"/>
    </source>
</evidence>
<dbReference type="Proteomes" id="UP000828390">
    <property type="component" value="Unassembled WGS sequence"/>
</dbReference>
<comment type="caution">
    <text evidence="1">The sequence shown here is derived from an EMBL/GenBank/DDBJ whole genome shotgun (WGS) entry which is preliminary data.</text>
</comment>
<gene>
    <name evidence="1" type="ORF">DPMN_169755</name>
</gene>
<accession>A0A9D4DXZ8</accession>
<dbReference type="EMBL" id="JAIWYP010000009">
    <property type="protein sequence ID" value="KAH3768540.1"/>
    <property type="molecule type" value="Genomic_DNA"/>
</dbReference>
<dbReference type="AlphaFoldDB" id="A0A9D4DXZ8"/>
<proteinExistence type="predicted"/>
<sequence length="114" mass="11810">MASAAKQRRKSKEDALIEKTVAAGLEALSTRGVISTVPEVAAAPVTTSPTLRNPTISVPVPTAHKQNVVPTTLPCFADASTAYTDPEKLPVTLPGTSALPTNSLFVEEIGIGTK</sequence>
<evidence type="ECO:0000313" key="1">
    <source>
        <dbReference type="EMBL" id="KAH3768540.1"/>
    </source>
</evidence>
<organism evidence="1 2">
    <name type="scientific">Dreissena polymorpha</name>
    <name type="common">Zebra mussel</name>
    <name type="synonym">Mytilus polymorpha</name>
    <dbReference type="NCBI Taxonomy" id="45954"/>
    <lineage>
        <taxon>Eukaryota</taxon>
        <taxon>Metazoa</taxon>
        <taxon>Spiralia</taxon>
        <taxon>Lophotrochozoa</taxon>
        <taxon>Mollusca</taxon>
        <taxon>Bivalvia</taxon>
        <taxon>Autobranchia</taxon>
        <taxon>Heteroconchia</taxon>
        <taxon>Euheterodonta</taxon>
        <taxon>Imparidentia</taxon>
        <taxon>Neoheterodontei</taxon>
        <taxon>Myida</taxon>
        <taxon>Dreissenoidea</taxon>
        <taxon>Dreissenidae</taxon>
        <taxon>Dreissena</taxon>
    </lineage>
</organism>
<reference evidence="1" key="2">
    <citation type="submission" date="2020-11" db="EMBL/GenBank/DDBJ databases">
        <authorList>
            <person name="McCartney M.A."/>
            <person name="Auch B."/>
            <person name="Kono T."/>
            <person name="Mallez S."/>
            <person name="Becker A."/>
            <person name="Gohl D.M."/>
            <person name="Silverstein K.A.T."/>
            <person name="Koren S."/>
            <person name="Bechman K.B."/>
            <person name="Herman A."/>
            <person name="Abrahante J.E."/>
            <person name="Garbe J."/>
        </authorList>
    </citation>
    <scope>NUCLEOTIDE SEQUENCE</scope>
    <source>
        <strain evidence="1">Duluth1</strain>
        <tissue evidence="1">Whole animal</tissue>
    </source>
</reference>
<keyword evidence="2" id="KW-1185">Reference proteome</keyword>
<reference evidence="1" key="1">
    <citation type="journal article" date="2019" name="bioRxiv">
        <title>The Genome of the Zebra Mussel, Dreissena polymorpha: A Resource for Invasive Species Research.</title>
        <authorList>
            <person name="McCartney M.A."/>
            <person name="Auch B."/>
            <person name="Kono T."/>
            <person name="Mallez S."/>
            <person name="Zhang Y."/>
            <person name="Obille A."/>
            <person name="Becker A."/>
            <person name="Abrahante J.E."/>
            <person name="Garbe J."/>
            <person name="Badalamenti J.P."/>
            <person name="Herman A."/>
            <person name="Mangelson H."/>
            <person name="Liachko I."/>
            <person name="Sullivan S."/>
            <person name="Sone E.D."/>
            <person name="Koren S."/>
            <person name="Silverstein K.A.T."/>
            <person name="Beckman K.B."/>
            <person name="Gohl D.M."/>
        </authorList>
    </citation>
    <scope>NUCLEOTIDE SEQUENCE</scope>
    <source>
        <strain evidence="1">Duluth1</strain>
        <tissue evidence="1">Whole animal</tissue>
    </source>
</reference>
<protein>
    <submittedName>
        <fullName evidence="1">Uncharacterized protein</fullName>
    </submittedName>
</protein>